<dbReference type="SMART" id="SM00481">
    <property type="entry name" value="POLIIIAc"/>
    <property type="match status" value="1"/>
</dbReference>
<sequence length="576" mass="65482">MNNKQISSLLNQLADLMELKGENPFKANAYRRAARAVENSRKPLDELEKGPEELPGVGKGTAQAIREIMETGRLETLDRLLKELPAGLPGLMSIPGLGPKSIHLLYHKLGITDIGNLEEALKQGRVRGLPGFGEKKEKNILEGIRRMKERPRRYLLIHVLPVAETLKERLAKHPDVERVEAAGSLRRMTETVKDIDLVVATEKPSSVAESIVSMPEVTEVINHGETKVSVMIHRGFDIQVDVRLVPPDRFITALHHFTGSKEHNVRIRQRAKERGWRVSEYGIHDPERGEVFTFSGEEEMYRKLDLPFIAPEMREDRGEMDKKPDELPRLLKTGDYRGDLHMHTRWSDGTASVRDMALAARERGYEYIAITDHSHSLKVASGLTPDDLKRQREEIDAVNEELDGITVLAGTEMDILPDGSLDFPDEVLEELDLVIASVHSGFRQDGKTLTRRILNALENPHVHILAHPTGRLINRRDPYEVDLDRIFEAARKTKTILELNSNPNRLDLKDLHLKRAKEEYGLHFSINTDAHSPEMLDFIRLGIATARRGWLEADDVINTFSLDRLRKRLDEIKQHK</sequence>
<dbReference type="InterPro" id="IPR003141">
    <property type="entry name" value="Pol/His_phosphatase_N"/>
</dbReference>
<dbReference type="Gene3D" id="3.30.460.10">
    <property type="entry name" value="Beta Polymerase, domain 2"/>
    <property type="match status" value="1"/>
</dbReference>
<keyword evidence="6" id="KW-0234">DNA repair</keyword>
<dbReference type="GO" id="GO:0006281">
    <property type="term" value="P:DNA repair"/>
    <property type="evidence" value="ECO:0007669"/>
    <property type="project" value="UniProtKB-KW"/>
</dbReference>
<keyword evidence="2" id="KW-0808">Transferase</keyword>
<reference evidence="10 11" key="1">
    <citation type="submission" date="2018-04" db="EMBL/GenBank/DDBJ databases">
        <title>Genomic Encyclopedia of Archaeal and Bacterial Type Strains, Phase II (KMG-II): from individual species to whole genera.</title>
        <authorList>
            <person name="Goeker M."/>
        </authorList>
    </citation>
    <scope>NUCLEOTIDE SEQUENCE [LARGE SCALE GENOMIC DNA]</scope>
    <source>
        <strain evidence="10 11">DSM 45787</strain>
    </source>
</reference>
<dbReference type="NCBIfam" id="NF005928">
    <property type="entry name" value="PRK07945.1"/>
    <property type="match status" value="1"/>
</dbReference>
<dbReference type="SUPFAM" id="SSF89550">
    <property type="entry name" value="PHP domain-like"/>
    <property type="match status" value="1"/>
</dbReference>
<dbReference type="PRINTS" id="PR00870">
    <property type="entry name" value="DNAPOLXBETA"/>
</dbReference>
<dbReference type="Pfam" id="PF14520">
    <property type="entry name" value="HHH_5"/>
    <property type="match status" value="1"/>
</dbReference>
<feature type="domain" description="Polymerase/histidinol phosphatase N-terminal" evidence="8">
    <location>
        <begin position="338"/>
        <end position="417"/>
    </location>
</feature>
<dbReference type="AlphaFoldDB" id="A0A2T6BT86"/>
<dbReference type="GO" id="GO:0003677">
    <property type="term" value="F:DNA binding"/>
    <property type="evidence" value="ECO:0007669"/>
    <property type="project" value="InterPro"/>
</dbReference>
<dbReference type="Gene3D" id="3.30.210.10">
    <property type="entry name" value="DNA polymerase, thumb domain"/>
    <property type="match status" value="1"/>
</dbReference>
<dbReference type="NCBIfam" id="NF006375">
    <property type="entry name" value="PRK08609.1"/>
    <property type="match status" value="1"/>
</dbReference>
<dbReference type="Pfam" id="PF14791">
    <property type="entry name" value="DNA_pol_B_thumb"/>
    <property type="match status" value="1"/>
</dbReference>
<dbReference type="Proteomes" id="UP000244240">
    <property type="component" value="Unassembled WGS sequence"/>
</dbReference>
<dbReference type="SUPFAM" id="SSF47781">
    <property type="entry name" value="RuvA domain 2-like"/>
    <property type="match status" value="1"/>
</dbReference>
<comment type="caution">
    <text evidence="10">The sequence shown here is derived from an EMBL/GenBank/DDBJ whole genome shotgun (WGS) entry which is preliminary data.</text>
</comment>
<dbReference type="GO" id="GO:0005829">
    <property type="term" value="C:cytosol"/>
    <property type="evidence" value="ECO:0007669"/>
    <property type="project" value="TreeGrafter"/>
</dbReference>
<evidence type="ECO:0000256" key="2">
    <source>
        <dbReference type="ARBA" id="ARBA00022679"/>
    </source>
</evidence>
<gene>
    <name evidence="10" type="ORF">C8P63_1122</name>
</gene>
<dbReference type="SMART" id="SM00483">
    <property type="entry name" value="POLXc"/>
    <property type="match status" value="1"/>
</dbReference>
<dbReference type="Pfam" id="PF02811">
    <property type="entry name" value="PHP"/>
    <property type="match status" value="1"/>
</dbReference>
<dbReference type="PIRSF" id="PIRSF005047">
    <property type="entry name" value="UCP005047_YshC"/>
    <property type="match status" value="1"/>
</dbReference>
<dbReference type="FunFam" id="3.20.20.140:FF:000047">
    <property type="entry name" value="PHP domain-containing protein"/>
    <property type="match status" value="1"/>
</dbReference>
<evidence type="ECO:0000256" key="1">
    <source>
        <dbReference type="ARBA" id="ARBA00012417"/>
    </source>
</evidence>
<organism evidence="10 11">
    <name type="scientific">Melghirimyces profundicolus</name>
    <dbReference type="NCBI Taxonomy" id="1242148"/>
    <lineage>
        <taxon>Bacteria</taxon>
        <taxon>Bacillati</taxon>
        <taxon>Bacillota</taxon>
        <taxon>Bacilli</taxon>
        <taxon>Bacillales</taxon>
        <taxon>Thermoactinomycetaceae</taxon>
        <taxon>Melghirimyces</taxon>
    </lineage>
</organism>
<keyword evidence="3" id="KW-0548">Nucleotidyltransferase</keyword>
<evidence type="ECO:0000313" key="10">
    <source>
        <dbReference type="EMBL" id="PTX59308.1"/>
    </source>
</evidence>
<keyword evidence="5" id="KW-0239">DNA-directed DNA polymerase</keyword>
<dbReference type="InterPro" id="IPR004013">
    <property type="entry name" value="PHP_dom"/>
</dbReference>
<dbReference type="Pfam" id="PF14716">
    <property type="entry name" value="HHH_8"/>
    <property type="match status" value="1"/>
</dbReference>
<evidence type="ECO:0000256" key="7">
    <source>
        <dbReference type="ARBA" id="ARBA00049244"/>
    </source>
</evidence>
<keyword evidence="11" id="KW-1185">Reference proteome</keyword>
<dbReference type="CDD" id="cd00141">
    <property type="entry name" value="NT_POLXc"/>
    <property type="match status" value="1"/>
</dbReference>
<dbReference type="Gene3D" id="1.10.150.20">
    <property type="entry name" value="5' to 3' exonuclease, C-terminal subdomain"/>
    <property type="match status" value="1"/>
</dbReference>
<dbReference type="InterPro" id="IPR022311">
    <property type="entry name" value="PolX-like"/>
</dbReference>
<evidence type="ECO:0000259" key="8">
    <source>
        <dbReference type="SMART" id="SM00481"/>
    </source>
</evidence>
<dbReference type="InterPro" id="IPR050243">
    <property type="entry name" value="PHP_phosphatase"/>
</dbReference>
<dbReference type="PANTHER" id="PTHR36928:SF1">
    <property type="entry name" value="PHOSPHATASE YCDX-RELATED"/>
    <property type="match status" value="1"/>
</dbReference>
<dbReference type="PANTHER" id="PTHR36928">
    <property type="entry name" value="PHOSPHATASE YCDX-RELATED"/>
    <property type="match status" value="1"/>
</dbReference>
<feature type="domain" description="DNA-directed DNA polymerase X" evidence="9">
    <location>
        <begin position="1"/>
        <end position="315"/>
    </location>
</feature>
<dbReference type="InterPro" id="IPR027421">
    <property type="entry name" value="DNA_pol_lamdba_lyase_dom_sf"/>
</dbReference>
<keyword evidence="4" id="KW-0227">DNA damage</keyword>
<dbReference type="EMBL" id="QBKR01000012">
    <property type="protein sequence ID" value="PTX59308.1"/>
    <property type="molecule type" value="Genomic_DNA"/>
</dbReference>
<evidence type="ECO:0000256" key="4">
    <source>
        <dbReference type="ARBA" id="ARBA00022763"/>
    </source>
</evidence>
<comment type="catalytic activity">
    <reaction evidence="7">
        <text>DNA(n) + a 2'-deoxyribonucleoside 5'-triphosphate = DNA(n+1) + diphosphate</text>
        <dbReference type="Rhea" id="RHEA:22508"/>
        <dbReference type="Rhea" id="RHEA-COMP:17339"/>
        <dbReference type="Rhea" id="RHEA-COMP:17340"/>
        <dbReference type="ChEBI" id="CHEBI:33019"/>
        <dbReference type="ChEBI" id="CHEBI:61560"/>
        <dbReference type="ChEBI" id="CHEBI:173112"/>
        <dbReference type="EC" id="2.7.7.7"/>
    </reaction>
</comment>
<dbReference type="InterPro" id="IPR037160">
    <property type="entry name" value="DNA_Pol_thumb_sf"/>
</dbReference>
<evidence type="ECO:0000256" key="3">
    <source>
        <dbReference type="ARBA" id="ARBA00022695"/>
    </source>
</evidence>
<dbReference type="Gene3D" id="1.10.150.110">
    <property type="entry name" value="DNA polymerase beta, N-terminal domain-like"/>
    <property type="match status" value="1"/>
</dbReference>
<dbReference type="Gene3D" id="3.20.20.140">
    <property type="entry name" value="Metal-dependent hydrolases"/>
    <property type="match status" value="1"/>
</dbReference>
<name>A0A2T6BT86_9BACL</name>
<dbReference type="InterPro" id="IPR043519">
    <property type="entry name" value="NT_sf"/>
</dbReference>
<evidence type="ECO:0000313" key="11">
    <source>
        <dbReference type="Proteomes" id="UP000244240"/>
    </source>
</evidence>
<dbReference type="GO" id="GO:0008270">
    <property type="term" value="F:zinc ion binding"/>
    <property type="evidence" value="ECO:0007669"/>
    <property type="project" value="TreeGrafter"/>
</dbReference>
<evidence type="ECO:0000259" key="9">
    <source>
        <dbReference type="SMART" id="SM00483"/>
    </source>
</evidence>
<dbReference type="GO" id="GO:0042578">
    <property type="term" value="F:phosphoric ester hydrolase activity"/>
    <property type="evidence" value="ECO:0007669"/>
    <property type="project" value="TreeGrafter"/>
</dbReference>
<dbReference type="SUPFAM" id="SSF81301">
    <property type="entry name" value="Nucleotidyltransferase"/>
    <property type="match status" value="1"/>
</dbReference>
<dbReference type="CDD" id="cd07436">
    <property type="entry name" value="PHP_PolX"/>
    <property type="match status" value="1"/>
</dbReference>
<dbReference type="InterPro" id="IPR010994">
    <property type="entry name" value="RuvA_2-like"/>
</dbReference>
<dbReference type="InterPro" id="IPR010996">
    <property type="entry name" value="HHH_MUS81"/>
</dbReference>
<dbReference type="EC" id="2.7.7.7" evidence="1"/>
<accession>A0A2T6BT86</accession>
<evidence type="ECO:0000256" key="6">
    <source>
        <dbReference type="ARBA" id="ARBA00023204"/>
    </source>
</evidence>
<dbReference type="InterPro" id="IPR002054">
    <property type="entry name" value="DNA-dir_DNA_pol_X"/>
</dbReference>
<dbReference type="InterPro" id="IPR047967">
    <property type="entry name" value="PolX_PHP"/>
</dbReference>
<evidence type="ECO:0000256" key="5">
    <source>
        <dbReference type="ARBA" id="ARBA00022932"/>
    </source>
</evidence>
<proteinExistence type="predicted"/>
<protein>
    <recommendedName>
        <fullName evidence="1">DNA-directed DNA polymerase</fullName>
        <ecNumber evidence="1">2.7.7.7</ecNumber>
    </recommendedName>
</protein>
<dbReference type="SUPFAM" id="SSF47802">
    <property type="entry name" value="DNA polymerase beta, N-terminal domain-like"/>
    <property type="match status" value="1"/>
</dbReference>
<dbReference type="GO" id="GO:0003887">
    <property type="term" value="F:DNA-directed DNA polymerase activity"/>
    <property type="evidence" value="ECO:0007669"/>
    <property type="project" value="UniProtKB-KW"/>
</dbReference>
<dbReference type="InterPro" id="IPR002008">
    <property type="entry name" value="DNA_pol_X_beta-like"/>
</dbReference>
<dbReference type="InterPro" id="IPR016195">
    <property type="entry name" value="Pol/histidinol_Pase-like"/>
</dbReference>
<dbReference type="InterPro" id="IPR029398">
    <property type="entry name" value="PolB_thumb"/>
</dbReference>